<keyword evidence="5" id="KW-1185">Reference proteome</keyword>
<reference evidence="4" key="2">
    <citation type="submission" date="2025-08" db="UniProtKB">
        <authorList>
            <consortium name="Ensembl"/>
        </authorList>
    </citation>
    <scope>IDENTIFICATION</scope>
</reference>
<evidence type="ECO:0008006" key="6">
    <source>
        <dbReference type="Google" id="ProtNLM"/>
    </source>
</evidence>
<dbReference type="InterPro" id="IPR029526">
    <property type="entry name" value="PGBD"/>
</dbReference>
<dbReference type="Pfam" id="PF13842">
    <property type="entry name" value="zf-Tnp_2"/>
    <property type="match status" value="1"/>
</dbReference>
<feature type="domain" description="PiggyBac transposable element-derived protein" evidence="3">
    <location>
        <begin position="111"/>
        <end position="471"/>
    </location>
</feature>
<dbReference type="PANTHER" id="PTHR46599">
    <property type="entry name" value="PIGGYBAC TRANSPOSABLE ELEMENT-DERIVED PROTEIN 4"/>
    <property type="match status" value="1"/>
</dbReference>
<evidence type="ECO:0000313" key="5">
    <source>
        <dbReference type="Proteomes" id="UP000265140"/>
    </source>
</evidence>
<dbReference type="AlphaFoldDB" id="A0AAY5KUN8"/>
<protein>
    <recommendedName>
        <fullName evidence="6">PiggyBac transposable element-derived protein domain-containing protein</fullName>
    </recommendedName>
</protein>
<sequence length="584" mass="66629">MSFKQRQLTNEDIVELFFNSDNESEYQSEASDSDSDQELPPNLVAMENPEVTTQILMENGDEDGGRPLVGDVMEVSSSHWKDNSHFTPPVPAIAFDEGQSGVQTSLPSPTEAECFKLFMTEQLVGDIVEETNRYALELQEKTEPGVRGKLVKWVSTSVNEMYTFLVAVLLMGIVRKNSLREYWSSDPMLATPFFATLFSQDRFLVLLRCLHFANNATANLQDPLHKIRRVLSGLTQAFGQVFVPYKDLCIDESLMLWKGRLSFRQYIPSKRHRFGVKFFLLCDVKTGFVQDIIIYTGSTTDIQNYEGLGVSGSVVMTMLAPHLGKGHTLYVDNWYSSPTLFQHLLSNNTGACGTVRSNRKGMPRFSSRKMQKGEVEFLDNGKQLAVKWHDKRDVHVLSTVHTATMSETGRVDHLTGERKVKPDCVQEYNKKMGAVDRVDMVNSFVECARKTTKWYKKIFFHLVDTALFNSHIVHRHLTGEVITYQKYRENLMRELLEEHHIPRRPPTGGRPSGDNPLRLTARHFPAEMPQTDAQGSRTRRHCKVCMSGTRSRKLRKLTKYMCVPCDTPLCVTPCFGEYHTLKHY</sequence>
<dbReference type="Proteomes" id="UP000265140">
    <property type="component" value="Chromosome 3"/>
</dbReference>
<evidence type="ECO:0000259" key="3">
    <source>
        <dbReference type="Pfam" id="PF13843"/>
    </source>
</evidence>
<dbReference type="Pfam" id="PF13843">
    <property type="entry name" value="DDE_Tnp_1_7"/>
    <property type="match status" value="1"/>
</dbReference>
<reference evidence="4 5" key="1">
    <citation type="submission" date="2020-02" db="EMBL/GenBank/DDBJ databases">
        <title>Esox lucius (northern pike) genome, fEsoLuc1, primary haplotype.</title>
        <authorList>
            <person name="Myers G."/>
            <person name="Karagic N."/>
            <person name="Meyer A."/>
            <person name="Pippel M."/>
            <person name="Reichard M."/>
            <person name="Winkler S."/>
            <person name="Tracey A."/>
            <person name="Sims Y."/>
            <person name="Howe K."/>
            <person name="Rhie A."/>
            <person name="Formenti G."/>
            <person name="Durbin R."/>
            <person name="Fedrigo O."/>
            <person name="Jarvis E.D."/>
        </authorList>
    </citation>
    <scope>NUCLEOTIDE SEQUENCE [LARGE SCALE GENOMIC DNA]</scope>
</reference>
<evidence type="ECO:0000259" key="2">
    <source>
        <dbReference type="Pfam" id="PF13842"/>
    </source>
</evidence>
<dbReference type="PANTHER" id="PTHR46599:SF3">
    <property type="entry name" value="PIGGYBAC TRANSPOSABLE ELEMENT-DERIVED PROTEIN 4"/>
    <property type="match status" value="1"/>
</dbReference>
<dbReference type="GeneTree" id="ENSGT00940000164464"/>
<feature type="compositionally biased region" description="Acidic residues" evidence="1">
    <location>
        <begin position="22"/>
        <end position="37"/>
    </location>
</feature>
<accession>A0AAY5KUN8</accession>
<gene>
    <name evidence="4" type="primary">CSAD</name>
</gene>
<feature type="region of interest" description="Disordered" evidence="1">
    <location>
        <begin position="19"/>
        <end position="40"/>
    </location>
</feature>
<evidence type="ECO:0000313" key="4">
    <source>
        <dbReference type="Ensembl" id="ENSELUP00000092396.1"/>
    </source>
</evidence>
<dbReference type="InterPro" id="IPR032718">
    <property type="entry name" value="PGBD4_Znf_C"/>
</dbReference>
<feature type="domain" description="PiggyBac transposable element-derived protein 4 C-terminal zinc-finger" evidence="2">
    <location>
        <begin position="535"/>
        <end position="579"/>
    </location>
</feature>
<name>A0AAY5KUN8_ESOLU</name>
<organism evidence="4 5">
    <name type="scientific">Esox lucius</name>
    <name type="common">Northern pike</name>
    <dbReference type="NCBI Taxonomy" id="8010"/>
    <lineage>
        <taxon>Eukaryota</taxon>
        <taxon>Metazoa</taxon>
        <taxon>Chordata</taxon>
        <taxon>Craniata</taxon>
        <taxon>Vertebrata</taxon>
        <taxon>Euteleostomi</taxon>
        <taxon>Actinopterygii</taxon>
        <taxon>Neopterygii</taxon>
        <taxon>Teleostei</taxon>
        <taxon>Protacanthopterygii</taxon>
        <taxon>Esociformes</taxon>
        <taxon>Esocidae</taxon>
        <taxon>Esox</taxon>
    </lineage>
</organism>
<proteinExistence type="predicted"/>
<dbReference type="Ensembl" id="ENSELUT00000103961.1">
    <property type="protein sequence ID" value="ENSELUP00000092396.1"/>
    <property type="gene ID" value="ENSELUG00000039616.1"/>
</dbReference>
<reference evidence="4" key="3">
    <citation type="submission" date="2025-09" db="UniProtKB">
        <authorList>
            <consortium name="Ensembl"/>
        </authorList>
    </citation>
    <scope>IDENTIFICATION</scope>
</reference>
<evidence type="ECO:0000256" key="1">
    <source>
        <dbReference type="SAM" id="MobiDB-lite"/>
    </source>
</evidence>